<name>A0A2A6CG64_PRIPA</name>
<proteinExistence type="predicted"/>
<organism evidence="1 2">
    <name type="scientific">Pristionchus pacificus</name>
    <name type="common">Parasitic nematode worm</name>
    <dbReference type="NCBI Taxonomy" id="54126"/>
    <lineage>
        <taxon>Eukaryota</taxon>
        <taxon>Metazoa</taxon>
        <taxon>Ecdysozoa</taxon>
        <taxon>Nematoda</taxon>
        <taxon>Chromadorea</taxon>
        <taxon>Rhabditida</taxon>
        <taxon>Rhabditina</taxon>
        <taxon>Diplogasteromorpha</taxon>
        <taxon>Diplogasteroidea</taxon>
        <taxon>Neodiplogasteridae</taxon>
        <taxon>Pristionchus</taxon>
    </lineage>
</organism>
<evidence type="ECO:0000313" key="1">
    <source>
        <dbReference type="EnsemblMetazoa" id="PPA16972.1"/>
    </source>
</evidence>
<gene>
    <name evidence="1" type="primary">WBGene00106526</name>
</gene>
<reference evidence="2" key="1">
    <citation type="journal article" date="2008" name="Nat. Genet.">
        <title>The Pristionchus pacificus genome provides a unique perspective on nematode lifestyle and parasitism.</title>
        <authorList>
            <person name="Dieterich C."/>
            <person name="Clifton S.W."/>
            <person name="Schuster L.N."/>
            <person name="Chinwalla A."/>
            <person name="Delehaunty K."/>
            <person name="Dinkelacker I."/>
            <person name="Fulton L."/>
            <person name="Fulton R."/>
            <person name="Godfrey J."/>
            <person name="Minx P."/>
            <person name="Mitreva M."/>
            <person name="Roeseler W."/>
            <person name="Tian H."/>
            <person name="Witte H."/>
            <person name="Yang S.P."/>
            <person name="Wilson R.K."/>
            <person name="Sommer R.J."/>
        </authorList>
    </citation>
    <scope>NUCLEOTIDE SEQUENCE [LARGE SCALE GENOMIC DNA]</scope>
    <source>
        <strain evidence="2">PS312</strain>
    </source>
</reference>
<sequence length="241" mass="26428">MPFLEDSEGSDNGRMCAERNGKIAGVIGYACFGCIAEDNGDHTTNGGRGMKICFGIFCVHGRNSSVLDGTGSDNGLRDRRGNSGENERVMIWDRALSRKGNRGGSGNEAILGGHGSLHHERRRRRHRANVGDVVRGGHRLSALDMVLNGGDAGGERLATCPPCKAANVAKIEASKDCKRTTILVSLGASRALTPIAVKRGHPAVEIRESNEWFYSYRRKRKKYFEINDKYCPYRCLKGFIK</sequence>
<dbReference type="Proteomes" id="UP000005239">
    <property type="component" value="Unassembled WGS sequence"/>
</dbReference>
<accession>A0A2A6CG64</accession>
<keyword evidence="2" id="KW-1185">Reference proteome</keyword>
<evidence type="ECO:0000313" key="2">
    <source>
        <dbReference type="Proteomes" id="UP000005239"/>
    </source>
</evidence>
<dbReference type="AlphaFoldDB" id="A0A2A6CG64"/>
<accession>A0A8R1UAY9</accession>
<protein>
    <submittedName>
        <fullName evidence="1">Uncharacterized protein</fullName>
    </submittedName>
</protein>
<dbReference type="EnsemblMetazoa" id="PPA16972.1">
    <property type="protein sequence ID" value="PPA16972.1"/>
    <property type="gene ID" value="WBGene00106526"/>
</dbReference>
<reference evidence="1" key="2">
    <citation type="submission" date="2022-06" db="UniProtKB">
        <authorList>
            <consortium name="EnsemblMetazoa"/>
        </authorList>
    </citation>
    <scope>IDENTIFICATION</scope>
    <source>
        <strain evidence="1">PS312</strain>
    </source>
</reference>